<organism evidence="2 3">
    <name type="scientific">Cotesia glomerata</name>
    <name type="common">Lepidopteran parasitic wasp</name>
    <name type="synonym">Apanteles glomeratus</name>
    <dbReference type="NCBI Taxonomy" id="32391"/>
    <lineage>
        <taxon>Eukaryota</taxon>
        <taxon>Metazoa</taxon>
        <taxon>Ecdysozoa</taxon>
        <taxon>Arthropoda</taxon>
        <taxon>Hexapoda</taxon>
        <taxon>Insecta</taxon>
        <taxon>Pterygota</taxon>
        <taxon>Neoptera</taxon>
        <taxon>Endopterygota</taxon>
        <taxon>Hymenoptera</taxon>
        <taxon>Apocrita</taxon>
        <taxon>Ichneumonoidea</taxon>
        <taxon>Braconidae</taxon>
        <taxon>Microgastrinae</taxon>
        <taxon>Cotesia</taxon>
    </lineage>
</organism>
<dbReference type="AlphaFoldDB" id="A0AAV7ISC6"/>
<keyword evidence="1" id="KW-0812">Transmembrane</keyword>
<keyword evidence="1" id="KW-1133">Transmembrane helix</keyword>
<proteinExistence type="predicted"/>
<accession>A0AAV7ISC6</accession>
<evidence type="ECO:0000313" key="2">
    <source>
        <dbReference type="EMBL" id="KAH0567678.1"/>
    </source>
</evidence>
<gene>
    <name evidence="2" type="ORF">KQX54_011604</name>
</gene>
<evidence type="ECO:0000256" key="1">
    <source>
        <dbReference type="SAM" id="Phobius"/>
    </source>
</evidence>
<protein>
    <submittedName>
        <fullName evidence="2">Uncharacterized protein</fullName>
    </submittedName>
</protein>
<sequence length="203" mass="24273">MDDFSTEHVTITISLTRIRAIEYRSTGCVQWCAIFNFRHHQSTMENGESQYSKRGQKLNLICSKSFCSQEHHRPRFLMRTMHKKVTSRYMQEAQNRRIKSTFYNVASKELSKVECISVMGWFIFRDRVLEPSAAWEMMFIFFLFISCPRSLLEVTRKYRKWKSVQRLFYSWPSEAEVGYGMEEREIALDILKGCPWVLVKYQK</sequence>
<feature type="transmembrane region" description="Helical" evidence="1">
    <location>
        <begin position="133"/>
        <end position="152"/>
    </location>
</feature>
<name>A0AAV7ISC6_COTGL</name>
<keyword evidence="3" id="KW-1185">Reference proteome</keyword>
<reference evidence="2 3" key="1">
    <citation type="journal article" date="2021" name="J. Hered.">
        <title>A chromosome-level genome assembly of the parasitoid wasp, Cotesia glomerata (Hymenoptera: Braconidae).</title>
        <authorList>
            <person name="Pinto B.J."/>
            <person name="Weis J.J."/>
            <person name="Gamble T."/>
            <person name="Ode P.J."/>
            <person name="Paul R."/>
            <person name="Zaspel J.M."/>
        </authorList>
    </citation>
    <scope>NUCLEOTIDE SEQUENCE [LARGE SCALE GENOMIC DNA]</scope>
    <source>
        <strain evidence="2">CgM1</strain>
    </source>
</reference>
<evidence type="ECO:0000313" key="3">
    <source>
        <dbReference type="Proteomes" id="UP000826195"/>
    </source>
</evidence>
<dbReference type="Proteomes" id="UP000826195">
    <property type="component" value="Unassembled WGS sequence"/>
</dbReference>
<keyword evidence="1" id="KW-0472">Membrane</keyword>
<dbReference type="EMBL" id="JAHXZJ010000001">
    <property type="protein sequence ID" value="KAH0567678.1"/>
    <property type="molecule type" value="Genomic_DNA"/>
</dbReference>
<comment type="caution">
    <text evidence="2">The sequence shown here is derived from an EMBL/GenBank/DDBJ whole genome shotgun (WGS) entry which is preliminary data.</text>
</comment>